<proteinExistence type="predicted"/>
<dbReference type="SUPFAM" id="SSF52540">
    <property type="entry name" value="P-loop containing nucleoside triphosphate hydrolases"/>
    <property type="match status" value="1"/>
</dbReference>
<comment type="caution">
    <text evidence="1">The sequence shown here is derived from an EMBL/GenBank/DDBJ whole genome shotgun (WGS) entry which is preliminary data.</text>
</comment>
<evidence type="ECO:0000313" key="2">
    <source>
        <dbReference type="Proteomes" id="UP000824238"/>
    </source>
</evidence>
<dbReference type="Pfam" id="PF13177">
    <property type="entry name" value="DNA_pol3_delta2"/>
    <property type="match status" value="1"/>
</dbReference>
<dbReference type="InterPro" id="IPR027417">
    <property type="entry name" value="P-loop_NTPase"/>
</dbReference>
<dbReference type="AlphaFoldDB" id="A0A9D1IYG5"/>
<dbReference type="Proteomes" id="UP000824238">
    <property type="component" value="Unassembled WGS sequence"/>
</dbReference>
<sequence>MDKLVFRPGERVSHAYIVASASEEARRGTALRLAAAMLCESSGDRPCGDCRHCRKVFSGIHPDVVSVAPALDDKGRKRREILVEQVRFISADAQVMPNEARVKVYVIHDAERMNAAAQNALLKLLEEPPASAAFILCASNPALLLPTVRSRCVLLRQNADEAGDEQAAADALELLAALEDGGRARLLAWEFAHEDMDGRRASAMLAAARGELADILRGEGRAQLPPRRCVELDELFAKCSAMLRLNTGVRHVFGLIAVCGVRK</sequence>
<dbReference type="PANTHER" id="PTHR11669:SF8">
    <property type="entry name" value="DNA POLYMERASE III SUBUNIT DELTA"/>
    <property type="match status" value="1"/>
</dbReference>
<dbReference type="Gene3D" id="3.40.50.300">
    <property type="entry name" value="P-loop containing nucleotide triphosphate hydrolases"/>
    <property type="match status" value="1"/>
</dbReference>
<dbReference type="EMBL" id="DVHH01000009">
    <property type="protein sequence ID" value="HIR54053.1"/>
    <property type="molecule type" value="Genomic_DNA"/>
</dbReference>
<dbReference type="InterPro" id="IPR050238">
    <property type="entry name" value="DNA_Rep/Repair_Clamp_Loader"/>
</dbReference>
<dbReference type="PANTHER" id="PTHR11669">
    <property type="entry name" value="REPLICATION FACTOR C / DNA POLYMERASE III GAMMA-TAU SUBUNIT"/>
    <property type="match status" value="1"/>
</dbReference>
<protein>
    <recommendedName>
        <fullName evidence="3">DNA polymerase III subunit delta</fullName>
    </recommendedName>
</protein>
<name>A0A9D1IYG5_9FIRM</name>
<reference evidence="1" key="2">
    <citation type="journal article" date="2021" name="PeerJ">
        <title>Extensive microbial diversity within the chicken gut microbiome revealed by metagenomics and culture.</title>
        <authorList>
            <person name="Gilroy R."/>
            <person name="Ravi A."/>
            <person name="Getino M."/>
            <person name="Pursley I."/>
            <person name="Horton D.L."/>
            <person name="Alikhan N.F."/>
            <person name="Baker D."/>
            <person name="Gharbi K."/>
            <person name="Hall N."/>
            <person name="Watson M."/>
            <person name="Adriaenssens E.M."/>
            <person name="Foster-Nyarko E."/>
            <person name="Jarju S."/>
            <person name="Secka A."/>
            <person name="Antonio M."/>
            <person name="Oren A."/>
            <person name="Chaudhuri R.R."/>
            <person name="La Ragione R."/>
            <person name="Hildebrand F."/>
            <person name="Pallen M.J."/>
        </authorList>
    </citation>
    <scope>NUCLEOTIDE SEQUENCE</scope>
    <source>
        <strain evidence="1">ChiGjej3B3-7149</strain>
    </source>
</reference>
<evidence type="ECO:0000313" key="1">
    <source>
        <dbReference type="EMBL" id="HIR54053.1"/>
    </source>
</evidence>
<gene>
    <name evidence="1" type="ORF">IAD36_00395</name>
</gene>
<evidence type="ECO:0008006" key="3">
    <source>
        <dbReference type="Google" id="ProtNLM"/>
    </source>
</evidence>
<reference evidence="1" key="1">
    <citation type="submission" date="2020-10" db="EMBL/GenBank/DDBJ databases">
        <authorList>
            <person name="Gilroy R."/>
        </authorList>
    </citation>
    <scope>NUCLEOTIDE SEQUENCE</scope>
    <source>
        <strain evidence="1">ChiGjej3B3-7149</strain>
    </source>
</reference>
<dbReference type="GO" id="GO:0006261">
    <property type="term" value="P:DNA-templated DNA replication"/>
    <property type="evidence" value="ECO:0007669"/>
    <property type="project" value="TreeGrafter"/>
</dbReference>
<organism evidence="1 2">
    <name type="scientific">Candidatus Scatomorpha intestinigallinarum</name>
    <dbReference type="NCBI Taxonomy" id="2840923"/>
    <lineage>
        <taxon>Bacteria</taxon>
        <taxon>Bacillati</taxon>
        <taxon>Bacillota</taxon>
        <taxon>Clostridia</taxon>
        <taxon>Eubacteriales</taxon>
        <taxon>Candidatus Scatomorpha</taxon>
    </lineage>
</organism>
<accession>A0A9D1IYG5</accession>